<feature type="region of interest" description="Disordered" evidence="1">
    <location>
        <begin position="620"/>
        <end position="640"/>
    </location>
</feature>
<proteinExistence type="predicted"/>
<feature type="compositionally biased region" description="Basic and acidic residues" evidence="1">
    <location>
        <begin position="928"/>
        <end position="942"/>
    </location>
</feature>
<feature type="region of interest" description="Disordered" evidence="1">
    <location>
        <begin position="818"/>
        <end position="844"/>
    </location>
</feature>
<comment type="caution">
    <text evidence="2">The sequence shown here is derived from an EMBL/GenBank/DDBJ whole genome shotgun (WGS) entry which is preliminary data.</text>
</comment>
<feature type="compositionally biased region" description="Low complexity" evidence="1">
    <location>
        <begin position="1099"/>
        <end position="1111"/>
    </location>
</feature>
<feature type="compositionally biased region" description="Basic and acidic residues" evidence="1">
    <location>
        <begin position="1081"/>
        <end position="1090"/>
    </location>
</feature>
<feature type="region of interest" description="Disordered" evidence="1">
    <location>
        <begin position="978"/>
        <end position="1123"/>
    </location>
</feature>
<feature type="compositionally biased region" description="Polar residues" evidence="1">
    <location>
        <begin position="999"/>
        <end position="1011"/>
    </location>
</feature>
<dbReference type="EMBL" id="CAHR02000183">
    <property type="protein sequence ID" value="CCG83833.1"/>
    <property type="molecule type" value="Genomic_DNA"/>
</dbReference>
<evidence type="ECO:0000313" key="3">
    <source>
        <dbReference type="Proteomes" id="UP000013776"/>
    </source>
</evidence>
<sequence length="1294" mass="140500">MDKPSLNGVVAATRPLPAEDVATQEEHVARAIPEHFPDNEEQIPLPVTPALMIEIPLSPSTAILPYSPQINDDSTTKVESGQEVCFQSPEQESCAKPANLPDPSCTVRQVVRAEPAGALPILSISGQSVKELEVGVLLQSCDLSTSPTTMSREIYGIPPLDELETLHETITVTAQASITTKECAEMTPDSMHQAKSGVSCDQASASTQFTSSDEQRSSVTLECKPSLELSFTPMSSAHRVAIPKQIGTVPKMDSLSPLVCPKNLSYGSRVMSANPMTPATPTTTWINGIEVPLPPDVWSPADSSHLGSPSLCVSGRDSVVAWSEEPVITLAATKTYAEAMDPNGLGQGYEETEECSATELSTIREETGVYCTVLEASSPPQIRAEHATGLAMKDATHLSKNCTSATGRLNMPRQDISSQNDSTCENSMSEGRDTLMACNNLPPSIRDEDIGQASSVLETGCNESLVPVLADDSLVEAFEHDLEMPMVIEAVCLPDLLDKTDLDDHTGSTIHVDPDLTAVSSSSNAMNSHLVVFSSFQDNATEGLHKKHHTLNGSYENADLRITKQDTNPGAEVHAHCAKNDHHIVEDSTVMSTEHDRDEDDTLVTQFRVPSADYTQLEVGAGQNSGSSVNEPLASSPCSNRLSARNSLASAEELSFIQPAAVLTMSEGMKLVNQESSCKPVAVEYKNHTQSGDSTQNHNSGSLVNQCLSPVFLVEDTASKNEVNLTPSSGMQKLAQPLPYTHTQDTETTDMQASPIVQRKKSSARRQSRRQSYMTATKSAVRERELELRQADQEQADLQLAAELLDPPESLLVEMPGSVERKRTKRRSNSASRKSPLMKQEGEVCSNATTEEVAEAESFSPVVLDVTDMDQDLLERSAVSIQACFRGWRTRQFLKSDMHGHSSEEVSALTKGNPATVQVDDSGAVDNTGKEDSSRPSSKDSNLDNVFSDFLKQWQSKKSQKAKLEDLTQISERIVMPGTPKRTLAGTLSPQKSDKKTLVVTSALPSSAQKGTKTTTVRTSRSRLPGPRTTSNTLIVASASKKAGTKLPDNRRGLSMAANSSSSLQHDSNPDNLVADDDDRGEVNKSDPARKRTRMPKLAATTSSQSSTNAESRTKLSTNSQASNMVVPTTPKRLLYLTPAEVAKTTRTFTSQNRLYRCDFDRVVVRKEIQRPPSPTAKLQAKLATNARTKRRRLMKERGYTFGAGDEEDYVPRMVTPERKAVKWGEELEVNLTSLPKTTPSKVRHIEEVASCIAPVALDDYGNVATNTPLTPELGKPHKVVITKYLYRGEQDDS</sequence>
<evidence type="ECO:0000256" key="1">
    <source>
        <dbReference type="SAM" id="MobiDB-lite"/>
    </source>
</evidence>
<organism evidence="2 3">
    <name type="scientific">Taphrina deformans (strain PYCC 5710 / ATCC 11124 / CBS 356.35 / IMI 108563 / JCM 9778 / NBRC 8474)</name>
    <name type="common">Peach leaf curl fungus</name>
    <name type="synonym">Lalaria deformans</name>
    <dbReference type="NCBI Taxonomy" id="1097556"/>
    <lineage>
        <taxon>Eukaryota</taxon>
        <taxon>Fungi</taxon>
        <taxon>Dikarya</taxon>
        <taxon>Ascomycota</taxon>
        <taxon>Taphrinomycotina</taxon>
        <taxon>Taphrinomycetes</taxon>
        <taxon>Taphrinales</taxon>
        <taxon>Taphrinaceae</taxon>
        <taxon>Taphrina</taxon>
    </lineage>
</organism>
<reference evidence="2 3" key="1">
    <citation type="journal article" date="2013" name="MBio">
        <title>Genome sequencing of the plant pathogen Taphrina deformans, the causal agent of peach leaf curl.</title>
        <authorList>
            <person name="Cisse O.H."/>
            <person name="Almeida J.M.G.C.F."/>
            <person name="Fonseca A."/>
            <person name="Kumar A.A."/>
            <person name="Salojaervi J."/>
            <person name="Overmyer K."/>
            <person name="Hauser P.M."/>
            <person name="Pagni M."/>
        </authorList>
    </citation>
    <scope>NUCLEOTIDE SEQUENCE [LARGE SCALE GENOMIC DNA]</scope>
    <source>
        <strain evidence="3">PYCC 5710 / ATCC 11124 / CBS 356.35 / IMI 108563 / JCM 9778 / NBRC 8474</strain>
    </source>
</reference>
<feature type="region of interest" description="Disordered" evidence="1">
    <location>
        <begin position="1"/>
        <end position="20"/>
    </location>
</feature>
<feature type="compositionally biased region" description="Basic residues" evidence="1">
    <location>
        <begin position="758"/>
        <end position="769"/>
    </location>
</feature>
<feature type="compositionally biased region" description="Polar residues" evidence="1">
    <location>
        <begin position="1057"/>
        <end position="1071"/>
    </location>
</feature>
<protein>
    <submittedName>
        <fullName evidence="2">Uncharacterized protein</fullName>
    </submittedName>
</protein>
<feature type="compositionally biased region" description="Low complexity" evidence="1">
    <location>
        <begin position="1012"/>
        <end position="1023"/>
    </location>
</feature>
<dbReference type="Proteomes" id="UP000013776">
    <property type="component" value="Unassembled WGS sequence"/>
</dbReference>
<dbReference type="CDD" id="cd23767">
    <property type="entry name" value="IQCD"/>
    <property type="match status" value="1"/>
</dbReference>
<dbReference type="eggNOG" id="ENOG502SAJQ">
    <property type="taxonomic scope" value="Eukaryota"/>
</dbReference>
<dbReference type="STRING" id="1097556.R4XH35"/>
<feature type="region of interest" description="Disordered" evidence="1">
    <location>
        <begin position="904"/>
        <end position="944"/>
    </location>
</feature>
<dbReference type="OrthoDB" id="2148418at2759"/>
<name>R4XH35_TAPDE</name>
<dbReference type="PROSITE" id="PS50096">
    <property type="entry name" value="IQ"/>
    <property type="match status" value="1"/>
</dbReference>
<feature type="region of interest" description="Disordered" evidence="1">
    <location>
        <begin position="404"/>
        <end position="428"/>
    </location>
</feature>
<feature type="region of interest" description="Disordered" evidence="1">
    <location>
        <begin position="743"/>
        <end position="781"/>
    </location>
</feature>
<feature type="compositionally biased region" description="Polar residues" evidence="1">
    <location>
        <begin position="415"/>
        <end position="428"/>
    </location>
</feature>
<gene>
    <name evidence="2" type="ORF">TAPDE_004153</name>
</gene>
<evidence type="ECO:0000313" key="2">
    <source>
        <dbReference type="EMBL" id="CCG83833.1"/>
    </source>
</evidence>
<accession>R4XH35</accession>
<keyword evidence="3" id="KW-1185">Reference proteome</keyword>